<name>A0A8S3TID9_MYTED</name>
<keyword evidence="1" id="KW-0812">Transmembrane</keyword>
<feature type="transmembrane region" description="Helical" evidence="1">
    <location>
        <begin position="82"/>
        <end position="105"/>
    </location>
</feature>
<comment type="caution">
    <text evidence="2">The sequence shown here is derived from an EMBL/GenBank/DDBJ whole genome shotgun (WGS) entry which is preliminary data.</text>
</comment>
<dbReference type="Proteomes" id="UP000683360">
    <property type="component" value="Unassembled WGS sequence"/>
</dbReference>
<keyword evidence="1" id="KW-1133">Transmembrane helix</keyword>
<keyword evidence="1" id="KW-0472">Membrane</keyword>
<evidence type="ECO:0000256" key="1">
    <source>
        <dbReference type="SAM" id="Phobius"/>
    </source>
</evidence>
<proteinExistence type="predicted"/>
<dbReference type="AlphaFoldDB" id="A0A8S3TID9"/>
<reference evidence="2" key="1">
    <citation type="submission" date="2021-03" db="EMBL/GenBank/DDBJ databases">
        <authorList>
            <person name="Bekaert M."/>
        </authorList>
    </citation>
    <scope>NUCLEOTIDE SEQUENCE</scope>
</reference>
<accession>A0A8S3TID9</accession>
<gene>
    <name evidence="2" type="ORF">MEDL_42901</name>
</gene>
<organism evidence="2 3">
    <name type="scientific">Mytilus edulis</name>
    <name type="common">Blue mussel</name>
    <dbReference type="NCBI Taxonomy" id="6550"/>
    <lineage>
        <taxon>Eukaryota</taxon>
        <taxon>Metazoa</taxon>
        <taxon>Spiralia</taxon>
        <taxon>Lophotrochozoa</taxon>
        <taxon>Mollusca</taxon>
        <taxon>Bivalvia</taxon>
        <taxon>Autobranchia</taxon>
        <taxon>Pteriomorphia</taxon>
        <taxon>Mytilida</taxon>
        <taxon>Mytiloidea</taxon>
        <taxon>Mytilidae</taxon>
        <taxon>Mytilinae</taxon>
        <taxon>Mytilus</taxon>
    </lineage>
</organism>
<dbReference type="EMBL" id="CAJPWZ010002045">
    <property type="protein sequence ID" value="CAG2230039.1"/>
    <property type="molecule type" value="Genomic_DNA"/>
</dbReference>
<keyword evidence="3" id="KW-1185">Reference proteome</keyword>
<evidence type="ECO:0000313" key="2">
    <source>
        <dbReference type="EMBL" id="CAG2230039.1"/>
    </source>
</evidence>
<protein>
    <submittedName>
        <fullName evidence="2">Uncharacterized protein</fullName>
    </submittedName>
</protein>
<sequence length="215" mass="24517">MTLIKGEPDWIVNERVSGYGEHLTLFCLIDDCCTQEAGWVKYDPDYETIYLDVRNSKYYTSTEKYAATTNNEETRSESELPITGIIIGSLMGFVIILIAAVVFLLKLKKNRRRKKRCICGDNCSSDTISNTSNAEADIIKTFADSSQNDHGVCVNIEKENKEKKLAHQTTNITDAFEKQETNKTIKIVGNCEFYKLPDEQYMPVEPEDVCLDYYD</sequence>
<dbReference type="OrthoDB" id="6123876at2759"/>
<evidence type="ECO:0000313" key="3">
    <source>
        <dbReference type="Proteomes" id="UP000683360"/>
    </source>
</evidence>